<evidence type="ECO:0000256" key="1">
    <source>
        <dbReference type="SAM" id="MobiDB-lite"/>
    </source>
</evidence>
<keyword evidence="2" id="KW-0812">Transmembrane</keyword>
<dbReference type="AlphaFoldDB" id="A0AAD3NGK8"/>
<feature type="region of interest" description="Disordered" evidence="1">
    <location>
        <begin position="1"/>
        <end position="25"/>
    </location>
</feature>
<keyword evidence="4" id="KW-1185">Reference proteome</keyword>
<comment type="caution">
    <text evidence="3">The sequence shown here is derived from an EMBL/GenBank/DDBJ whole genome shotgun (WGS) entry which is preliminary data.</text>
</comment>
<protein>
    <submittedName>
        <fullName evidence="3">RING finger and SPRY domain-containing protein 1</fullName>
    </submittedName>
</protein>
<sequence>MSLTDATASPSSSLHEQTTSQTTNAEAPIGLTIQFLNTNNVTANPMTPARATFNTAAPPSQFKRKMTQDLASSSKADQEPPYSMITLHEMAETDDGWLEVVQSLIRVIPLDDPLGPAVITLLLDECPLPTKGHGKRFCPSVSEMLWMLQTPDMWYKVPGCLAQQGALNPAKHRNTAVLGCWQKAAGTVMFTFLESILLVFVASIGMLLVYYDHARPCPNT</sequence>
<keyword evidence="2" id="KW-1133">Transmembrane helix</keyword>
<name>A0AAD3NGK8_LATJO</name>
<evidence type="ECO:0000313" key="3">
    <source>
        <dbReference type="EMBL" id="GLD71375.1"/>
    </source>
</evidence>
<organism evidence="3 4">
    <name type="scientific">Lates japonicus</name>
    <name type="common">Japanese lates</name>
    <dbReference type="NCBI Taxonomy" id="270547"/>
    <lineage>
        <taxon>Eukaryota</taxon>
        <taxon>Metazoa</taxon>
        <taxon>Chordata</taxon>
        <taxon>Craniata</taxon>
        <taxon>Vertebrata</taxon>
        <taxon>Euteleostomi</taxon>
        <taxon>Actinopterygii</taxon>
        <taxon>Neopterygii</taxon>
        <taxon>Teleostei</taxon>
        <taxon>Neoteleostei</taxon>
        <taxon>Acanthomorphata</taxon>
        <taxon>Carangaria</taxon>
        <taxon>Carangaria incertae sedis</taxon>
        <taxon>Centropomidae</taxon>
        <taxon>Lates</taxon>
    </lineage>
</organism>
<reference evidence="3" key="1">
    <citation type="submission" date="2022-08" db="EMBL/GenBank/DDBJ databases">
        <title>Genome sequencing of akame (Lates japonicus).</title>
        <authorList>
            <person name="Hashiguchi Y."/>
            <person name="Takahashi H."/>
        </authorList>
    </citation>
    <scope>NUCLEOTIDE SEQUENCE</scope>
    <source>
        <strain evidence="3">Kochi</strain>
    </source>
</reference>
<proteinExistence type="predicted"/>
<evidence type="ECO:0000313" key="4">
    <source>
        <dbReference type="Proteomes" id="UP001279410"/>
    </source>
</evidence>
<accession>A0AAD3NGK8</accession>
<dbReference type="Proteomes" id="UP001279410">
    <property type="component" value="Unassembled WGS sequence"/>
</dbReference>
<feature type="transmembrane region" description="Helical" evidence="2">
    <location>
        <begin position="188"/>
        <end position="211"/>
    </location>
</feature>
<dbReference type="EMBL" id="BRZM01000574">
    <property type="protein sequence ID" value="GLD71375.1"/>
    <property type="molecule type" value="Genomic_DNA"/>
</dbReference>
<gene>
    <name evidence="3" type="ORF">AKAME5_002269700</name>
</gene>
<evidence type="ECO:0000256" key="2">
    <source>
        <dbReference type="SAM" id="Phobius"/>
    </source>
</evidence>
<keyword evidence="2" id="KW-0472">Membrane</keyword>
<feature type="region of interest" description="Disordered" evidence="1">
    <location>
        <begin position="46"/>
        <end position="81"/>
    </location>
</feature>